<feature type="transmembrane region" description="Helical" evidence="1">
    <location>
        <begin position="118"/>
        <end position="143"/>
    </location>
</feature>
<protein>
    <recommendedName>
        <fullName evidence="4">DUF2189 domain-containing protein</fullName>
    </recommendedName>
</protein>
<dbReference type="Proteomes" id="UP000192491">
    <property type="component" value="Unassembled WGS sequence"/>
</dbReference>
<feature type="transmembrane region" description="Helical" evidence="1">
    <location>
        <begin position="163"/>
        <end position="191"/>
    </location>
</feature>
<organism evidence="2 3">
    <name type="scientific">Thiothrix lacustris</name>
    <dbReference type="NCBI Taxonomy" id="525917"/>
    <lineage>
        <taxon>Bacteria</taxon>
        <taxon>Pseudomonadati</taxon>
        <taxon>Pseudomonadota</taxon>
        <taxon>Gammaproteobacteria</taxon>
        <taxon>Thiotrichales</taxon>
        <taxon>Thiotrichaceae</taxon>
        <taxon>Thiothrix</taxon>
    </lineage>
</organism>
<reference evidence="2 3" key="1">
    <citation type="submission" date="2017-01" db="EMBL/GenBank/DDBJ databases">
        <title>Novel large sulfur bacteria in the metagenomes of groundwater-fed chemosynthetic microbial mats in the Lake Huron basin.</title>
        <authorList>
            <person name="Sharrar A.M."/>
            <person name="Flood B.E."/>
            <person name="Bailey J.V."/>
            <person name="Jones D.S."/>
            <person name="Biddanda B."/>
            <person name="Ruberg S.A."/>
            <person name="Marcus D.N."/>
            <person name="Dick G.J."/>
        </authorList>
    </citation>
    <scope>NUCLEOTIDE SEQUENCE [LARGE SCALE GENOMIC DNA]</scope>
    <source>
        <strain evidence="2">A8</strain>
    </source>
</reference>
<feature type="transmembrane region" description="Helical" evidence="1">
    <location>
        <begin position="69"/>
        <end position="88"/>
    </location>
</feature>
<keyword evidence="1" id="KW-1133">Transmembrane helix</keyword>
<proteinExistence type="predicted"/>
<name>A0A1Y1QN89_9GAMM</name>
<gene>
    <name evidence="2" type="ORF">BWK73_22235</name>
</gene>
<accession>A0A1Y1QN89</accession>
<keyword evidence="1" id="KW-0812">Transmembrane</keyword>
<feature type="transmembrane region" description="Helical" evidence="1">
    <location>
        <begin position="45"/>
        <end position="63"/>
    </location>
</feature>
<dbReference type="AlphaFoldDB" id="A0A1Y1QN89"/>
<feature type="transmembrane region" description="Helical" evidence="1">
    <location>
        <begin position="220"/>
        <end position="253"/>
    </location>
</feature>
<evidence type="ECO:0000256" key="1">
    <source>
        <dbReference type="SAM" id="Phobius"/>
    </source>
</evidence>
<dbReference type="Pfam" id="PF09955">
    <property type="entry name" value="DUF2189"/>
    <property type="match status" value="1"/>
</dbReference>
<evidence type="ECO:0000313" key="3">
    <source>
        <dbReference type="Proteomes" id="UP000192491"/>
    </source>
</evidence>
<evidence type="ECO:0008006" key="4">
    <source>
        <dbReference type="Google" id="ProtNLM"/>
    </source>
</evidence>
<dbReference type="EMBL" id="MTEJ01000137">
    <property type="protein sequence ID" value="OQX09644.1"/>
    <property type="molecule type" value="Genomic_DNA"/>
</dbReference>
<comment type="caution">
    <text evidence="2">The sequence shown here is derived from an EMBL/GenBank/DDBJ whole genome shotgun (WGS) entry which is preliminary data.</text>
</comment>
<sequence>MIIMQSISTEQPFTEYPVRQVTLADIPKWLSQGWDDFKANPLSSLLYGAIFAVVGIVMGILSINNPGFYVAEAAGFMLLGPFLALGLYDLSYRRAQGEPTRFLQSAVALQRNPVNLTLYALFLGTLMLLWLGMSAVVMSLFFGDLPVAEQTYMGFVNLLLATKIGWLFTLAFLSVGLMFALVSFVTGVATVPMLLERKVSLVTALNTSIRAILANWKVMLWWAATIAVIIGLGILTFDIGLVIAMPLISYASWHAYRDMVEMV</sequence>
<evidence type="ECO:0000313" key="2">
    <source>
        <dbReference type="EMBL" id="OQX09644.1"/>
    </source>
</evidence>
<dbReference type="InterPro" id="IPR018692">
    <property type="entry name" value="DUF2189"/>
</dbReference>
<keyword evidence="1" id="KW-0472">Membrane</keyword>